<dbReference type="AlphaFoldDB" id="A0A8D9AWD8"/>
<dbReference type="EMBL" id="HBUF01593452">
    <property type="protein sequence ID" value="CAG6774053.1"/>
    <property type="molecule type" value="Transcribed_RNA"/>
</dbReference>
<organism evidence="1">
    <name type="scientific">Cacopsylla melanoneura</name>
    <dbReference type="NCBI Taxonomy" id="428564"/>
    <lineage>
        <taxon>Eukaryota</taxon>
        <taxon>Metazoa</taxon>
        <taxon>Ecdysozoa</taxon>
        <taxon>Arthropoda</taxon>
        <taxon>Hexapoda</taxon>
        <taxon>Insecta</taxon>
        <taxon>Pterygota</taxon>
        <taxon>Neoptera</taxon>
        <taxon>Paraneoptera</taxon>
        <taxon>Hemiptera</taxon>
        <taxon>Sternorrhyncha</taxon>
        <taxon>Psylloidea</taxon>
        <taxon>Psyllidae</taxon>
        <taxon>Psyllinae</taxon>
        <taxon>Cacopsylla</taxon>
    </lineage>
</organism>
<reference evidence="1" key="1">
    <citation type="submission" date="2021-05" db="EMBL/GenBank/DDBJ databases">
        <authorList>
            <person name="Alioto T."/>
            <person name="Alioto T."/>
            <person name="Gomez Garrido J."/>
        </authorList>
    </citation>
    <scope>NUCLEOTIDE SEQUENCE</scope>
</reference>
<protein>
    <submittedName>
        <fullName evidence="1">Uncharacterized protein</fullName>
    </submittedName>
</protein>
<accession>A0A8D9AWD8</accession>
<evidence type="ECO:0000313" key="1">
    <source>
        <dbReference type="EMBL" id="CAG6774053.1"/>
    </source>
</evidence>
<proteinExistence type="predicted"/>
<dbReference type="EMBL" id="HBUF01593451">
    <property type="protein sequence ID" value="CAG6774052.1"/>
    <property type="molecule type" value="Transcribed_RNA"/>
</dbReference>
<name>A0A8D9AWD8_9HEMI</name>
<sequence>MDSIFLLPPLVGSLTTTVSPRWNFISLLSLPRTIFSPSLHFLPPPHSSFSLSSFSFLFPSLLFVIPPPPHFLSPRSHSHSLPYISFPFGLLTTFPRDINFIAK</sequence>